<keyword evidence="13" id="KW-0460">Magnesium</keyword>
<feature type="non-terminal residue" evidence="22">
    <location>
        <position position="1087"/>
    </location>
</feature>
<evidence type="ECO:0000259" key="21">
    <source>
        <dbReference type="PROSITE" id="PS51392"/>
    </source>
</evidence>
<keyword evidence="9" id="KW-0547">Nucleotide-binding</keyword>
<dbReference type="Gene3D" id="1.20.1440.180">
    <property type="entry name" value="KEN domain"/>
    <property type="match status" value="1"/>
</dbReference>
<evidence type="ECO:0000256" key="19">
    <source>
        <dbReference type="SAM" id="MobiDB-lite"/>
    </source>
</evidence>
<evidence type="ECO:0000256" key="17">
    <source>
        <dbReference type="ARBA" id="ARBA00048659"/>
    </source>
</evidence>
<feature type="compositionally biased region" description="Basic and acidic residues" evidence="19">
    <location>
        <begin position="540"/>
        <end position="549"/>
    </location>
</feature>
<keyword evidence="23" id="KW-1185">Reference proteome</keyword>
<dbReference type="Gene3D" id="1.10.510.10">
    <property type="entry name" value="Transferase(Phosphotransferase) domain 1"/>
    <property type="match status" value="1"/>
</dbReference>
<feature type="compositionally biased region" description="Acidic residues" evidence="19">
    <location>
        <begin position="604"/>
        <end position="617"/>
    </location>
</feature>
<dbReference type="InterPro" id="IPR045133">
    <property type="entry name" value="IRE1/2-like"/>
</dbReference>
<feature type="domain" description="Protein kinase" evidence="20">
    <location>
        <begin position="648"/>
        <end position="956"/>
    </location>
</feature>
<evidence type="ECO:0000256" key="4">
    <source>
        <dbReference type="ARBA" id="ARBA00022527"/>
    </source>
</evidence>
<keyword evidence="15" id="KW-0472">Membrane</keyword>
<dbReference type="InterPro" id="IPR008271">
    <property type="entry name" value="Ser/Thr_kinase_AS"/>
</dbReference>
<dbReference type="PANTHER" id="PTHR13954:SF6">
    <property type="entry name" value="NON-SPECIFIC SERINE_THREONINE PROTEIN KINASE"/>
    <property type="match status" value="1"/>
</dbReference>
<dbReference type="SUPFAM" id="SSF50998">
    <property type="entry name" value="Quinoprotein alcohol dehydrogenase-like"/>
    <property type="match status" value="1"/>
</dbReference>
<dbReference type="SMART" id="SM00564">
    <property type="entry name" value="PQQ"/>
    <property type="match status" value="3"/>
</dbReference>
<dbReference type="InterPro" id="IPR011009">
    <property type="entry name" value="Kinase-like_dom_sf"/>
</dbReference>
<comment type="catalytic activity">
    <reaction evidence="18">
        <text>L-seryl-[protein] + ATP = O-phospho-L-seryl-[protein] + ADP + H(+)</text>
        <dbReference type="Rhea" id="RHEA:17989"/>
        <dbReference type="Rhea" id="RHEA-COMP:9863"/>
        <dbReference type="Rhea" id="RHEA-COMP:11604"/>
        <dbReference type="ChEBI" id="CHEBI:15378"/>
        <dbReference type="ChEBI" id="CHEBI:29999"/>
        <dbReference type="ChEBI" id="CHEBI:30616"/>
        <dbReference type="ChEBI" id="CHEBI:83421"/>
        <dbReference type="ChEBI" id="CHEBI:456216"/>
        <dbReference type="EC" id="2.7.11.1"/>
    </reaction>
    <physiologicalReaction direction="left-to-right" evidence="18">
        <dbReference type="Rhea" id="RHEA:17990"/>
    </physiologicalReaction>
</comment>
<keyword evidence="6" id="KW-0812">Transmembrane</keyword>
<dbReference type="GO" id="GO:0016787">
    <property type="term" value="F:hydrolase activity"/>
    <property type="evidence" value="ECO:0007669"/>
    <property type="project" value="UniProtKB-KW"/>
</dbReference>
<feature type="region of interest" description="Disordered" evidence="19">
    <location>
        <begin position="540"/>
        <end position="617"/>
    </location>
</feature>
<evidence type="ECO:0000256" key="10">
    <source>
        <dbReference type="ARBA" id="ARBA00022777"/>
    </source>
</evidence>
<evidence type="ECO:0000256" key="13">
    <source>
        <dbReference type="ARBA" id="ARBA00022842"/>
    </source>
</evidence>
<evidence type="ECO:0000256" key="7">
    <source>
        <dbReference type="ARBA" id="ARBA00022723"/>
    </source>
</evidence>
<dbReference type="InterPro" id="IPR011047">
    <property type="entry name" value="Quinoprotein_ADH-like_sf"/>
</dbReference>
<dbReference type="InterPro" id="IPR015943">
    <property type="entry name" value="WD40/YVTN_repeat-like_dom_sf"/>
</dbReference>
<evidence type="ECO:0000313" key="22">
    <source>
        <dbReference type="EMBL" id="RKP29834.1"/>
    </source>
</evidence>
<dbReference type="GO" id="GO:1990604">
    <property type="term" value="C:IRE1-TRAF2-ASK1 complex"/>
    <property type="evidence" value="ECO:0007669"/>
    <property type="project" value="TreeGrafter"/>
</dbReference>
<evidence type="ECO:0000256" key="5">
    <source>
        <dbReference type="ARBA" id="ARBA00022679"/>
    </source>
</evidence>
<keyword evidence="7" id="KW-0479">Metal-binding</keyword>
<dbReference type="Pfam" id="PF06479">
    <property type="entry name" value="Ribonuc_2-5A"/>
    <property type="match status" value="1"/>
</dbReference>
<dbReference type="Gene3D" id="3.30.200.20">
    <property type="entry name" value="Phosphorylase Kinase, domain 1"/>
    <property type="match status" value="1"/>
</dbReference>
<feature type="non-terminal residue" evidence="22">
    <location>
        <position position="1"/>
    </location>
</feature>
<gene>
    <name evidence="22" type="ORF">METBISCDRAFT_5169</name>
</gene>
<comment type="subcellular location">
    <subcellularLocation>
        <location evidence="2">Membrane</location>
        <topology evidence="2">Single-pass type I membrane protein</topology>
    </subcellularLocation>
</comment>
<dbReference type="InterPro" id="IPR018391">
    <property type="entry name" value="PQQ_b-propeller_rpt"/>
</dbReference>
<dbReference type="FunFam" id="1.10.510.10:FF:000572">
    <property type="entry name" value="Serine/threonine-protein kinase/endoribonuclease IRE1"/>
    <property type="match status" value="1"/>
</dbReference>
<dbReference type="GO" id="GO:0004674">
    <property type="term" value="F:protein serine/threonine kinase activity"/>
    <property type="evidence" value="ECO:0007669"/>
    <property type="project" value="UniProtKB-KW"/>
</dbReference>
<feature type="domain" description="KEN" evidence="21">
    <location>
        <begin position="959"/>
        <end position="1087"/>
    </location>
</feature>
<evidence type="ECO:0000256" key="9">
    <source>
        <dbReference type="ARBA" id="ARBA00022741"/>
    </source>
</evidence>
<evidence type="ECO:0000259" key="20">
    <source>
        <dbReference type="PROSITE" id="PS50011"/>
    </source>
</evidence>
<evidence type="ECO:0000256" key="16">
    <source>
        <dbReference type="ARBA" id="ARBA00023180"/>
    </source>
</evidence>
<protein>
    <recommendedName>
        <fullName evidence="3">non-specific serine/threonine protein kinase</fullName>
        <ecNumber evidence="3">2.7.11.1</ecNumber>
    </recommendedName>
</protein>
<dbReference type="PROSITE" id="PS00108">
    <property type="entry name" value="PROTEIN_KINASE_ST"/>
    <property type="match status" value="1"/>
</dbReference>
<keyword evidence="5" id="KW-0808">Transferase</keyword>
<dbReference type="OrthoDB" id="63989at2759"/>
<evidence type="ECO:0000256" key="11">
    <source>
        <dbReference type="ARBA" id="ARBA00022801"/>
    </source>
</evidence>
<dbReference type="FunFam" id="3.30.200.20:FF:000077">
    <property type="entry name" value="Putative Serine/threonine-protein kinase/endoribonuclease IRE1"/>
    <property type="match status" value="1"/>
</dbReference>
<feature type="compositionally biased region" description="Basic residues" evidence="19">
    <location>
        <begin position="580"/>
        <end position="600"/>
    </location>
</feature>
<dbReference type="SMART" id="SM00220">
    <property type="entry name" value="S_TKc"/>
    <property type="match status" value="1"/>
</dbReference>
<comment type="catalytic activity">
    <reaction evidence="17">
        <text>L-threonyl-[protein] + ATP = O-phospho-L-threonyl-[protein] + ADP + H(+)</text>
        <dbReference type="Rhea" id="RHEA:46608"/>
        <dbReference type="Rhea" id="RHEA-COMP:11060"/>
        <dbReference type="Rhea" id="RHEA-COMP:11605"/>
        <dbReference type="ChEBI" id="CHEBI:15378"/>
        <dbReference type="ChEBI" id="CHEBI:30013"/>
        <dbReference type="ChEBI" id="CHEBI:30616"/>
        <dbReference type="ChEBI" id="CHEBI:61977"/>
        <dbReference type="ChEBI" id="CHEBI:456216"/>
        <dbReference type="EC" id="2.7.11.1"/>
    </reaction>
    <physiologicalReaction direction="left-to-right" evidence="17">
        <dbReference type="Rhea" id="RHEA:46609"/>
    </physiologicalReaction>
</comment>
<dbReference type="GO" id="GO:0051082">
    <property type="term" value="F:unfolded protein binding"/>
    <property type="evidence" value="ECO:0007669"/>
    <property type="project" value="TreeGrafter"/>
</dbReference>
<keyword evidence="14" id="KW-1133">Transmembrane helix</keyword>
<dbReference type="GO" id="GO:0006397">
    <property type="term" value="P:mRNA processing"/>
    <property type="evidence" value="ECO:0007669"/>
    <property type="project" value="InterPro"/>
</dbReference>
<evidence type="ECO:0000256" key="2">
    <source>
        <dbReference type="ARBA" id="ARBA00004479"/>
    </source>
</evidence>
<dbReference type="SUPFAM" id="SSF56112">
    <property type="entry name" value="Protein kinase-like (PK-like)"/>
    <property type="match status" value="1"/>
</dbReference>
<accession>A0A4P9ZAJ4</accession>
<dbReference type="GO" id="GO:0046872">
    <property type="term" value="F:metal ion binding"/>
    <property type="evidence" value="ECO:0007669"/>
    <property type="project" value="UniProtKB-KW"/>
</dbReference>
<dbReference type="PANTHER" id="PTHR13954">
    <property type="entry name" value="IRE1-RELATED"/>
    <property type="match status" value="1"/>
</dbReference>
<dbReference type="Gene3D" id="2.130.10.10">
    <property type="entry name" value="YVTN repeat-like/Quinoprotein amine dehydrogenase"/>
    <property type="match status" value="1"/>
</dbReference>
<dbReference type="Proteomes" id="UP000268321">
    <property type="component" value="Unassembled WGS sequence"/>
</dbReference>
<dbReference type="InterPro" id="IPR000719">
    <property type="entry name" value="Prot_kinase_dom"/>
</dbReference>
<evidence type="ECO:0000256" key="18">
    <source>
        <dbReference type="ARBA" id="ARBA00048977"/>
    </source>
</evidence>
<dbReference type="InterPro" id="IPR038357">
    <property type="entry name" value="KEN_sf"/>
</dbReference>
<name>A0A4P9ZAJ4_9ASCO</name>
<reference evidence="23" key="1">
    <citation type="journal article" date="2018" name="Nat. Microbiol.">
        <title>Leveraging single-cell genomics to expand the fungal tree of life.</title>
        <authorList>
            <person name="Ahrendt S.R."/>
            <person name="Quandt C.A."/>
            <person name="Ciobanu D."/>
            <person name="Clum A."/>
            <person name="Salamov A."/>
            <person name="Andreopoulos B."/>
            <person name="Cheng J.F."/>
            <person name="Woyke T."/>
            <person name="Pelin A."/>
            <person name="Henrissat B."/>
            <person name="Reynolds N.K."/>
            <person name="Benny G.L."/>
            <person name="Smith M.E."/>
            <person name="James T.Y."/>
            <person name="Grigoriev I.V."/>
        </authorList>
    </citation>
    <scope>NUCLEOTIDE SEQUENCE [LARGE SCALE GENOMIC DNA]</scope>
    <source>
        <strain evidence="23">Baker2002</strain>
    </source>
</reference>
<evidence type="ECO:0000256" key="14">
    <source>
        <dbReference type="ARBA" id="ARBA00022989"/>
    </source>
</evidence>
<evidence type="ECO:0000256" key="1">
    <source>
        <dbReference type="ARBA" id="ARBA00001946"/>
    </source>
</evidence>
<keyword evidence="10 22" id="KW-0418">Kinase</keyword>
<dbReference type="AlphaFoldDB" id="A0A4P9ZAJ4"/>
<keyword evidence="4" id="KW-0723">Serine/threonine-protein kinase</keyword>
<organism evidence="22 23">
    <name type="scientific">Metschnikowia bicuspidata</name>
    <dbReference type="NCBI Taxonomy" id="27322"/>
    <lineage>
        <taxon>Eukaryota</taxon>
        <taxon>Fungi</taxon>
        <taxon>Dikarya</taxon>
        <taxon>Ascomycota</taxon>
        <taxon>Saccharomycotina</taxon>
        <taxon>Pichiomycetes</taxon>
        <taxon>Metschnikowiaceae</taxon>
        <taxon>Metschnikowia</taxon>
    </lineage>
</organism>
<keyword evidence="8" id="KW-0732">Signal</keyword>
<dbReference type="EC" id="2.7.11.1" evidence="3"/>
<dbReference type="SMART" id="SM00580">
    <property type="entry name" value="PUG"/>
    <property type="match status" value="1"/>
</dbReference>
<dbReference type="Pfam" id="PF00069">
    <property type="entry name" value="Pkinase"/>
    <property type="match status" value="1"/>
</dbReference>
<dbReference type="PROSITE" id="PS50011">
    <property type="entry name" value="PROTEIN_KINASE_DOM"/>
    <property type="match status" value="1"/>
</dbReference>
<proteinExistence type="predicted"/>
<evidence type="ECO:0000256" key="12">
    <source>
        <dbReference type="ARBA" id="ARBA00022840"/>
    </source>
</evidence>
<dbReference type="GO" id="GO:0036498">
    <property type="term" value="P:IRE1-mediated unfolded protein response"/>
    <property type="evidence" value="ECO:0007669"/>
    <property type="project" value="UniProtKB-ARBA"/>
</dbReference>
<dbReference type="PROSITE" id="PS51392">
    <property type="entry name" value="KEN"/>
    <property type="match status" value="1"/>
</dbReference>
<keyword evidence="16" id="KW-0325">Glycoprotein</keyword>
<comment type="cofactor">
    <cofactor evidence="1">
        <name>Mg(2+)</name>
        <dbReference type="ChEBI" id="CHEBI:18420"/>
    </cofactor>
</comment>
<dbReference type="CDD" id="cd09769">
    <property type="entry name" value="Luminal_IRE1"/>
    <property type="match status" value="1"/>
</dbReference>
<sequence length="1087" mass="124399">TSRNISPIEARSLSDWRLENIILVSDIDGNLHGVDRKLGTSLWTLPIDEPLVKVLRETTGAEPSEHSNVCWIVEPTQGGLLYYFSPEFGLNRLPTTIKNLVMESPFALSGDNKIYTGFRKTSLYSIDIGTGEVKSQFGRQEDEHCPVPNVYWAPNYENSRRGDNTIMLGKSTYELSIYSKIDPCVVWNLTFLQWGPNNIDTDLIMQNSQLHDDLYFTPFFDKSLLAINKALGTPSWIGRFQSLPVDVFDVYGNENAEMLVLPHSSKLLYKLQTSELESKRNCCFINKTASGRDWFAMSYENYPVLVKLAPLSAYQLAVRKYNLGYFDQLDIDHLRSIDVIDELTEPYLSGVHEIFDLVSSNSYQPVTRFHPMKHIGDGRNLDSSGLVVRGDGTTHIPSLISGIFFRESDKNKDLAAVDENLSKELNSNPASFRTNLPVKYYETYNVFEDVHRHEAVSILRRVAEDLLVMSILIGALLGFRKISQWAKTYNSRQNWSEKMTLPPVEHKKIQLPEEANMAEKPLPLVPENEDVVAQDEFELKPLIEDESKPSKKVNIVSPDEGESDTVGHSEYENDTLSTTTKKKRKRGSRGGKRGSKSKKHTGQDDADESASVEDDNDNDEELVVTLSLLKLLAKVPQKKKLQINNCLIISDKILGYGSHGTVVFEGTFENRPVAVKRMLDNFYHLAGHEVRLLQESDDHPNVIRYFCSQLSETENFLYIALELCVCSLEDIVEKLELYPESLRLSHKSYNGVLLQLVKGLHYLHSLKIVHRDLKPQNILVGETSGRKRQFDEQSIRLLISDFGLCEKLDANKSSFRATTNHAASGTMGWRAPELLLLHDLQEISPLDFSSNQSKHTLLNDGDITENGAVKGKRLTKAIDIFSLGCVFYYILSGGGHPFGDRYLREGNIIRAKYDLSQMKEFCPDDYIEAVDLIELMISFDSNDRPDTATIMKHPYFWTVKKKLEFLLIVSDRYENVRRDPPVELYLKLEAIGPKIHSNDWHARFDDDFINNLGKYRKYQTTSIVDLLRSFRNKYHHYNDMSPELQVQMSPVPHGFYQYFRRKFPNLLMEVYDFIKKTLPEEELFREF</sequence>
<keyword evidence="12" id="KW-0067">ATP-binding</keyword>
<dbReference type="GO" id="GO:0070059">
    <property type="term" value="P:intrinsic apoptotic signaling pathway in response to endoplasmic reticulum stress"/>
    <property type="evidence" value="ECO:0007669"/>
    <property type="project" value="TreeGrafter"/>
</dbReference>
<evidence type="ECO:0000256" key="15">
    <source>
        <dbReference type="ARBA" id="ARBA00023136"/>
    </source>
</evidence>
<dbReference type="InterPro" id="IPR010513">
    <property type="entry name" value="KEN_dom"/>
</dbReference>
<keyword evidence="11" id="KW-0378">Hydrolase</keyword>
<dbReference type="EMBL" id="ML004473">
    <property type="protein sequence ID" value="RKP29834.1"/>
    <property type="molecule type" value="Genomic_DNA"/>
</dbReference>
<evidence type="ECO:0000313" key="23">
    <source>
        <dbReference type="Proteomes" id="UP000268321"/>
    </source>
</evidence>
<evidence type="ECO:0000256" key="6">
    <source>
        <dbReference type="ARBA" id="ARBA00022692"/>
    </source>
</evidence>
<dbReference type="GO" id="GO:0004521">
    <property type="term" value="F:RNA endonuclease activity"/>
    <property type="evidence" value="ECO:0007669"/>
    <property type="project" value="InterPro"/>
</dbReference>
<evidence type="ECO:0000256" key="3">
    <source>
        <dbReference type="ARBA" id="ARBA00012513"/>
    </source>
</evidence>
<evidence type="ECO:0000256" key="8">
    <source>
        <dbReference type="ARBA" id="ARBA00022729"/>
    </source>
</evidence>
<dbReference type="GO" id="GO:0005524">
    <property type="term" value="F:ATP binding"/>
    <property type="evidence" value="ECO:0007669"/>
    <property type="project" value="UniProtKB-KW"/>
</dbReference>
<dbReference type="CDD" id="cd10422">
    <property type="entry name" value="RNase_Ire1"/>
    <property type="match status" value="1"/>
</dbReference>